<dbReference type="GO" id="GO:0004792">
    <property type="term" value="F:thiosulfate-cyanide sulfurtransferase activity"/>
    <property type="evidence" value="ECO:0007669"/>
    <property type="project" value="TreeGrafter"/>
</dbReference>
<name>A0A450UGU3_9GAMM</name>
<dbReference type="InterPro" id="IPR001763">
    <property type="entry name" value="Rhodanese-like_dom"/>
</dbReference>
<sequence>MTQIQSESSQSKPAVTVARFTDLIEQCRQSVAEIFPWDLVEKMEKGESPMLLDVREPYEFQAMRIEGSLNVPRGILETAVEWGFEETVPELVRARDKEIIIICRAGNRSLLAGRTMQSMGYTRVCSLQTGLRGWNDFEQPLVDHAGNGVTLDASDDYFTSRVSEAQLGP</sequence>
<dbReference type="InterPro" id="IPR036873">
    <property type="entry name" value="Rhodanese-like_dom_sf"/>
</dbReference>
<dbReference type="CDD" id="cd00158">
    <property type="entry name" value="RHOD"/>
    <property type="match status" value="1"/>
</dbReference>
<accession>A0A450UGU3</accession>
<dbReference type="PANTHER" id="PTHR44086">
    <property type="entry name" value="THIOSULFATE SULFURTRANSFERASE RDL2, MITOCHONDRIAL-RELATED"/>
    <property type="match status" value="1"/>
</dbReference>
<dbReference type="EMBL" id="CAADFJ010000021">
    <property type="protein sequence ID" value="VFJ98381.1"/>
    <property type="molecule type" value="Genomic_DNA"/>
</dbReference>
<evidence type="ECO:0000313" key="2">
    <source>
        <dbReference type="EMBL" id="VFJ90633.1"/>
    </source>
</evidence>
<keyword evidence="3" id="KW-0808">Transferase</keyword>
<evidence type="ECO:0000313" key="4">
    <source>
        <dbReference type="EMBL" id="VFJ98381.1"/>
    </source>
</evidence>
<dbReference type="Pfam" id="PF00581">
    <property type="entry name" value="Rhodanese"/>
    <property type="match status" value="1"/>
</dbReference>
<dbReference type="SUPFAM" id="SSF52821">
    <property type="entry name" value="Rhodanese/Cell cycle control phosphatase"/>
    <property type="match status" value="1"/>
</dbReference>
<dbReference type="AlphaFoldDB" id="A0A450UGU3"/>
<organism evidence="3">
    <name type="scientific">Candidatus Kentrum eta</name>
    <dbReference type="NCBI Taxonomy" id="2126337"/>
    <lineage>
        <taxon>Bacteria</taxon>
        <taxon>Pseudomonadati</taxon>
        <taxon>Pseudomonadota</taxon>
        <taxon>Gammaproteobacteria</taxon>
        <taxon>Candidatus Kentrum</taxon>
    </lineage>
</organism>
<dbReference type="PROSITE" id="PS50206">
    <property type="entry name" value="RHODANESE_3"/>
    <property type="match status" value="1"/>
</dbReference>
<dbReference type="Gene3D" id="3.40.250.10">
    <property type="entry name" value="Rhodanese-like domain"/>
    <property type="match status" value="1"/>
</dbReference>
<evidence type="ECO:0000259" key="1">
    <source>
        <dbReference type="PROSITE" id="PS50206"/>
    </source>
</evidence>
<dbReference type="PANTHER" id="PTHR44086:SF10">
    <property type="entry name" value="THIOSULFATE SULFURTRANSFERASE_RHODANESE-LIKE DOMAIN-CONTAINING PROTEIN 3"/>
    <property type="match status" value="1"/>
</dbReference>
<dbReference type="EMBL" id="CAADFI010000021">
    <property type="protein sequence ID" value="VFJ91747.1"/>
    <property type="molecule type" value="Genomic_DNA"/>
</dbReference>
<dbReference type="SMART" id="SM00450">
    <property type="entry name" value="RHOD"/>
    <property type="match status" value="1"/>
</dbReference>
<protein>
    <submittedName>
        <fullName evidence="3">Rhodanese-related sulfurtransferase</fullName>
    </submittedName>
</protein>
<dbReference type="EMBL" id="CAADFG010000023">
    <property type="protein sequence ID" value="VFJ90633.1"/>
    <property type="molecule type" value="Genomic_DNA"/>
</dbReference>
<evidence type="ECO:0000313" key="3">
    <source>
        <dbReference type="EMBL" id="VFJ91747.1"/>
    </source>
</evidence>
<reference evidence="3" key="1">
    <citation type="submission" date="2019-02" db="EMBL/GenBank/DDBJ databases">
        <authorList>
            <person name="Gruber-Vodicka R. H."/>
            <person name="Seah K. B. B."/>
        </authorList>
    </citation>
    <scope>NUCLEOTIDE SEQUENCE</scope>
    <source>
        <strain evidence="4">BECK_SA2B12</strain>
        <strain evidence="2">BECK_SA2B15</strain>
        <strain evidence="3">BECK_SA2B20</strain>
    </source>
</reference>
<gene>
    <name evidence="2" type="ORF">BECKH772A_GA0070896_100231</name>
    <name evidence="3" type="ORF">BECKH772B_GA0070898_100211</name>
    <name evidence="4" type="ORF">BECKH772C_GA0070978_100211</name>
</gene>
<proteinExistence type="predicted"/>
<feature type="domain" description="Rhodanese" evidence="1">
    <location>
        <begin position="45"/>
        <end position="143"/>
    </location>
</feature>